<accession>A0A3M2L7J1</accession>
<dbReference type="EMBL" id="RFFH01000003">
    <property type="protein sequence ID" value="RMI33611.1"/>
    <property type="molecule type" value="Genomic_DNA"/>
</dbReference>
<evidence type="ECO:0000313" key="3">
    <source>
        <dbReference type="Proteomes" id="UP000279275"/>
    </source>
</evidence>
<evidence type="ECO:0000256" key="1">
    <source>
        <dbReference type="SAM" id="MobiDB-lite"/>
    </source>
</evidence>
<proteinExistence type="predicted"/>
<feature type="region of interest" description="Disordered" evidence="1">
    <location>
        <begin position="1"/>
        <end position="30"/>
    </location>
</feature>
<name>A0A3M2L7J1_9NOCA</name>
<dbReference type="Proteomes" id="UP000279275">
    <property type="component" value="Unassembled WGS sequence"/>
</dbReference>
<reference evidence="2 3" key="1">
    <citation type="submission" date="2018-10" db="EMBL/GenBank/DDBJ databases">
        <title>Isolation from cow dung.</title>
        <authorList>
            <person name="Ling L."/>
        </authorList>
    </citation>
    <scope>NUCLEOTIDE SEQUENCE [LARGE SCALE GENOMIC DNA]</scope>
    <source>
        <strain evidence="2 3">NEAU-LL90</strain>
    </source>
</reference>
<keyword evidence="3" id="KW-1185">Reference proteome</keyword>
<comment type="caution">
    <text evidence="2">The sequence shown here is derived from an EMBL/GenBank/DDBJ whole genome shotgun (WGS) entry which is preliminary data.</text>
</comment>
<gene>
    <name evidence="2" type="ORF">EBN03_10950</name>
</gene>
<protein>
    <submittedName>
        <fullName evidence="2">Uncharacterized protein</fullName>
    </submittedName>
</protein>
<dbReference type="AlphaFoldDB" id="A0A3M2L7J1"/>
<sequence length="193" mass="21380">MLGPRFGSESTVLPDRGTGPHDPATPSARARHGCRREVLVFESCYSPYESAHLLHERFRLPVKVFADQPYLRTGPLIEVVDVAAELGRVVLAQLAPLPAAPVVTDPREQRWIFLVAPPTPYHPVPVSLQRRLRQYATCVPAPGSRVMLPRSDGRDGWHWACEPEPGAMRLPRRWSVLHAVRLAILGGADHVSA</sequence>
<organism evidence="2 3">
    <name type="scientific">Nocardia stercoris</name>
    <dbReference type="NCBI Taxonomy" id="2483361"/>
    <lineage>
        <taxon>Bacteria</taxon>
        <taxon>Bacillati</taxon>
        <taxon>Actinomycetota</taxon>
        <taxon>Actinomycetes</taxon>
        <taxon>Mycobacteriales</taxon>
        <taxon>Nocardiaceae</taxon>
        <taxon>Nocardia</taxon>
    </lineage>
</organism>
<evidence type="ECO:0000313" key="2">
    <source>
        <dbReference type="EMBL" id="RMI33611.1"/>
    </source>
</evidence>